<dbReference type="OrthoDB" id="6430685at2"/>
<feature type="domain" description="Cobalamin-independent methionine synthase MetE C-terminal/archaeal" evidence="1">
    <location>
        <begin position="13"/>
        <end position="348"/>
    </location>
</feature>
<dbReference type="GO" id="GO:0032259">
    <property type="term" value="P:methylation"/>
    <property type="evidence" value="ECO:0007669"/>
    <property type="project" value="UniProtKB-KW"/>
</dbReference>
<dbReference type="GO" id="GO:0008270">
    <property type="term" value="F:zinc ion binding"/>
    <property type="evidence" value="ECO:0007669"/>
    <property type="project" value="InterPro"/>
</dbReference>
<keyword evidence="2" id="KW-0808">Transferase</keyword>
<dbReference type="KEGG" id="pcat:Pcatena_10450"/>
<dbReference type="Proteomes" id="UP000273154">
    <property type="component" value="Chromosome"/>
</dbReference>
<keyword evidence="3" id="KW-1185">Reference proteome</keyword>
<evidence type="ECO:0000259" key="1">
    <source>
        <dbReference type="Pfam" id="PF01717"/>
    </source>
</evidence>
<protein>
    <submittedName>
        <fullName evidence="2">5-methyltetrahydropteroyltriglutamate--homocysteine methyltransferase</fullName>
    </submittedName>
</protein>
<keyword evidence="2" id="KW-0489">Methyltransferase</keyword>
<dbReference type="Gene3D" id="3.20.20.210">
    <property type="match status" value="1"/>
</dbReference>
<dbReference type="InterPro" id="IPR002629">
    <property type="entry name" value="Met_Synth_C/arc"/>
</dbReference>
<sequence length="377" mass="41971">MPYKHNAPFRYDVVGSFLRPDVLKQARADHAAGVIDDAALTVVENEAIRDLVAKQKAAGLHVITDGEFRRSYWHLDFMWGLQGIERRTSRTGYMFHDEETTADTAVVTGKISGENHPFVEHFKFVKALEEDGQVARQTIPAPIQTFSEVTLDRCDGQIESLRSVYPDDEALIADIAAAYRTVIADLYAAGCRSIQFDDCTWGIYCDTDFVAKTGMKPVDIQKVSELGVRLNNLAIEGKPDDLVINTHVCRGNYHSTYAFAGGYDPVAPYLFANENVDAFYLEFDTPRAGTFEPLKYVAPGKKVVLGLVTSKQPGLEDEELLEKRINEAAKYVPLENLCLSPQCGFASCECGNKLTEDEQWAKVALVRRVAEKVWGEA</sequence>
<dbReference type="Pfam" id="PF01717">
    <property type="entry name" value="Meth_synt_2"/>
    <property type="match status" value="1"/>
</dbReference>
<dbReference type="AlphaFoldDB" id="A0A3G9JYE8"/>
<dbReference type="EMBL" id="AP019367">
    <property type="protein sequence ID" value="BBH50458.1"/>
    <property type="molecule type" value="Genomic_DNA"/>
</dbReference>
<dbReference type="GeneID" id="88849177"/>
<dbReference type="InterPro" id="IPR038071">
    <property type="entry name" value="UROD/MetE-like_sf"/>
</dbReference>
<organism evidence="2 3">
    <name type="scientific">Parolsenella catena</name>
    <dbReference type="NCBI Taxonomy" id="2003188"/>
    <lineage>
        <taxon>Bacteria</taxon>
        <taxon>Bacillati</taxon>
        <taxon>Actinomycetota</taxon>
        <taxon>Coriobacteriia</taxon>
        <taxon>Coriobacteriales</taxon>
        <taxon>Atopobiaceae</taxon>
        <taxon>Parolsenella</taxon>
    </lineage>
</organism>
<dbReference type="CDD" id="cd03311">
    <property type="entry name" value="CIMS_C_terminal_like"/>
    <property type="match status" value="1"/>
</dbReference>
<accession>A0A3G9JYE8</accession>
<dbReference type="NCBIfam" id="NF005085">
    <property type="entry name" value="PRK06520.1"/>
    <property type="match status" value="1"/>
</dbReference>
<name>A0A3G9JYE8_9ACTN</name>
<proteinExistence type="predicted"/>
<dbReference type="GO" id="GO:0009086">
    <property type="term" value="P:methionine biosynthetic process"/>
    <property type="evidence" value="ECO:0007669"/>
    <property type="project" value="InterPro"/>
</dbReference>
<dbReference type="PANTHER" id="PTHR43844">
    <property type="entry name" value="METHIONINE SYNTHASE"/>
    <property type="match status" value="1"/>
</dbReference>
<evidence type="ECO:0000313" key="2">
    <source>
        <dbReference type="EMBL" id="BBH50458.1"/>
    </source>
</evidence>
<reference evidence="3" key="1">
    <citation type="submission" date="2018-11" db="EMBL/GenBank/DDBJ databases">
        <title>Comparative genomics of Parolsenella catena and Libanicoccus massiliensis: Reclassification of Libanicoccus massiliensis as Parolsenella massiliensis comb. nov.</title>
        <authorList>
            <person name="Sakamoto M."/>
            <person name="Ikeyama N."/>
            <person name="Murakami T."/>
            <person name="Mori H."/>
            <person name="Yuki M."/>
            <person name="Ohkuma M."/>
        </authorList>
    </citation>
    <scope>NUCLEOTIDE SEQUENCE [LARGE SCALE GENOMIC DNA]</scope>
    <source>
        <strain evidence="3">JCM 31932</strain>
    </source>
</reference>
<dbReference type="SUPFAM" id="SSF51726">
    <property type="entry name" value="UROD/MetE-like"/>
    <property type="match status" value="1"/>
</dbReference>
<evidence type="ECO:0000313" key="3">
    <source>
        <dbReference type="Proteomes" id="UP000273154"/>
    </source>
</evidence>
<dbReference type="PANTHER" id="PTHR43844:SF1">
    <property type="entry name" value="METHIONINE SYNTHASE"/>
    <property type="match status" value="1"/>
</dbReference>
<dbReference type="GO" id="GO:0003871">
    <property type="term" value="F:5-methyltetrahydropteroyltriglutamate-homocysteine S-methyltransferase activity"/>
    <property type="evidence" value="ECO:0007669"/>
    <property type="project" value="InterPro"/>
</dbReference>
<dbReference type="RefSeq" id="WP_126422303.1">
    <property type="nucleotide sequence ID" value="NZ_AP019367.1"/>
</dbReference>
<gene>
    <name evidence="2" type="primary">metE_2</name>
    <name evidence="2" type="ORF">Pcatena_10450</name>
</gene>